<gene>
    <name evidence="1" type="ORF">HNQ66_002483</name>
</gene>
<evidence type="ECO:0000313" key="1">
    <source>
        <dbReference type="EMBL" id="MBB5043082.1"/>
    </source>
</evidence>
<name>A0A7W8DUY5_9HYPH</name>
<keyword evidence="2" id="KW-1185">Reference proteome</keyword>
<evidence type="ECO:0000313" key="2">
    <source>
        <dbReference type="Proteomes" id="UP000535406"/>
    </source>
</evidence>
<dbReference type="AlphaFoldDB" id="A0A7W8DUY5"/>
<dbReference type="RefSeq" id="WP_184144458.1">
    <property type="nucleotide sequence ID" value="NZ_JACHIK010000007.1"/>
</dbReference>
<comment type="caution">
    <text evidence="1">The sequence shown here is derived from an EMBL/GenBank/DDBJ whole genome shotgun (WGS) entry which is preliminary data.</text>
</comment>
<sequence length="284" mass="28942">MTEVSPRIGLGYVMPSQAQKHVTVNESLRRLDAVVQCAVKSATTTGEPGTPAEGDAYILPAGRSGPAWDILAETHIAVFQDGAFTAIPPAAGFLAYAMDTGRFLLFDGTAWRTIPLSGDNVPSLGINTGADANNRLAVKANAELLSHDDVTPGSGDARKVINKAGTGNTASLLLQTGFSGRAEIGLVGDDNLTVKVSSDGGTFTEVMRADAATGNLGVGLSATPVCRLDVAGPVRVAGYTVAALPPAGAGAGQIIHVTDASGGAVLAFSDGTNWRRVTDRAVVS</sequence>
<dbReference type="EMBL" id="JACHIK010000007">
    <property type="protein sequence ID" value="MBB5043082.1"/>
    <property type="molecule type" value="Genomic_DNA"/>
</dbReference>
<dbReference type="Pfam" id="PF10983">
    <property type="entry name" value="DUF2793"/>
    <property type="match status" value="1"/>
</dbReference>
<accession>A0A7W8DUY5</accession>
<reference evidence="1 2" key="1">
    <citation type="submission" date="2020-08" db="EMBL/GenBank/DDBJ databases">
        <title>Genomic Encyclopedia of Type Strains, Phase IV (KMG-IV): sequencing the most valuable type-strain genomes for metagenomic binning, comparative biology and taxonomic classification.</title>
        <authorList>
            <person name="Goeker M."/>
        </authorList>
    </citation>
    <scope>NUCLEOTIDE SEQUENCE [LARGE SCALE GENOMIC DNA]</scope>
    <source>
        <strain evidence="1 2">DSM 21319</strain>
    </source>
</reference>
<dbReference type="InterPro" id="IPR021251">
    <property type="entry name" value="DUF2793"/>
</dbReference>
<proteinExistence type="predicted"/>
<organism evidence="1 2">
    <name type="scientific">Shinella fusca</name>
    <dbReference type="NCBI Taxonomy" id="544480"/>
    <lineage>
        <taxon>Bacteria</taxon>
        <taxon>Pseudomonadati</taxon>
        <taxon>Pseudomonadota</taxon>
        <taxon>Alphaproteobacteria</taxon>
        <taxon>Hyphomicrobiales</taxon>
        <taxon>Rhizobiaceae</taxon>
        <taxon>Shinella</taxon>
    </lineage>
</organism>
<protein>
    <submittedName>
        <fullName evidence="1">Uncharacterized protein</fullName>
    </submittedName>
</protein>
<dbReference type="Proteomes" id="UP000535406">
    <property type="component" value="Unassembled WGS sequence"/>
</dbReference>